<evidence type="ECO:0000313" key="2">
    <source>
        <dbReference type="Proteomes" id="UP001417504"/>
    </source>
</evidence>
<reference evidence="1 2" key="1">
    <citation type="submission" date="2024-01" db="EMBL/GenBank/DDBJ databases">
        <title>Genome assemblies of Stephania.</title>
        <authorList>
            <person name="Yang L."/>
        </authorList>
    </citation>
    <scope>NUCLEOTIDE SEQUENCE [LARGE SCALE GENOMIC DNA]</scope>
    <source>
        <strain evidence="1">QJT</strain>
        <tissue evidence="1">Leaf</tissue>
    </source>
</reference>
<dbReference type="EMBL" id="JBBNAE010000002">
    <property type="protein sequence ID" value="KAK9144965.1"/>
    <property type="molecule type" value="Genomic_DNA"/>
</dbReference>
<evidence type="ECO:0000313" key="1">
    <source>
        <dbReference type="EMBL" id="KAK9144965.1"/>
    </source>
</evidence>
<proteinExistence type="predicted"/>
<comment type="caution">
    <text evidence="1">The sequence shown here is derived from an EMBL/GenBank/DDBJ whole genome shotgun (WGS) entry which is preliminary data.</text>
</comment>
<name>A0AAP0K403_9MAGN</name>
<dbReference type="AlphaFoldDB" id="A0AAP0K403"/>
<accession>A0AAP0K403</accession>
<gene>
    <name evidence="1" type="ORF">Sjap_004868</name>
</gene>
<sequence>MESDNPCSLIVLVMVQFFTLEYRSCRCRTLLDACFFTRSCAHVTMKARELLAAQSGSYSTGAVHTCENIFH</sequence>
<keyword evidence="2" id="KW-1185">Reference proteome</keyword>
<organism evidence="1 2">
    <name type="scientific">Stephania japonica</name>
    <dbReference type="NCBI Taxonomy" id="461633"/>
    <lineage>
        <taxon>Eukaryota</taxon>
        <taxon>Viridiplantae</taxon>
        <taxon>Streptophyta</taxon>
        <taxon>Embryophyta</taxon>
        <taxon>Tracheophyta</taxon>
        <taxon>Spermatophyta</taxon>
        <taxon>Magnoliopsida</taxon>
        <taxon>Ranunculales</taxon>
        <taxon>Menispermaceae</taxon>
        <taxon>Menispermoideae</taxon>
        <taxon>Cissampelideae</taxon>
        <taxon>Stephania</taxon>
    </lineage>
</organism>
<dbReference type="Proteomes" id="UP001417504">
    <property type="component" value="Unassembled WGS sequence"/>
</dbReference>
<protein>
    <submittedName>
        <fullName evidence="1">Uncharacterized protein</fullName>
    </submittedName>
</protein>